<evidence type="ECO:0000256" key="8">
    <source>
        <dbReference type="ARBA" id="ARBA00032824"/>
    </source>
</evidence>
<proteinExistence type="inferred from homology"/>
<dbReference type="PANTHER" id="PTHR42801">
    <property type="entry name" value="THIOREDOXIN-DEPENDENT PEROXIDE REDUCTASE"/>
    <property type="match status" value="1"/>
</dbReference>
<keyword evidence="4" id="KW-0049">Antioxidant</keyword>
<dbReference type="SUPFAM" id="SSF52833">
    <property type="entry name" value="Thioredoxin-like"/>
    <property type="match status" value="1"/>
</dbReference>
<dbReference type="EMBL" id="CP036282">
    <property type="protein sequence ID" value="QDL52952.1"/>
    <property type="molecule type" value="Genomic_DNA"/>
</dbReference>
<reference evidence="14" key="1">
    <citation type="submission" date="2019-02" db="EMBL/GenBank/DDBJ databases">
        <title>Complete genome sequence of Rhodoferax sp. Gr-4.</title>
        <authorList>
            <person name="Jin L."/>
        </authorList>
    </citation>
    <scope>NUCLEOTIDE SEQUENCE [LARGE SCALE GENOMIC DNA]</scope>
    <source>
        <strain evidence="14">Gr-4</strain>
    </source>
</reference>
<keyword evidence="6" id="KW-1015">Disulfide bond</keyword>
<dbReference type="Proteomes" id="UP000317365">
    <property type="component" value="Chromosome"/>
</dbReference>
<dbReference type="InterPro" id="IPR036249">
    <property type="entry name" value="Thioredoxin-like_sf"/>
</dbReference>
<evidence type="ECO:0000256" key="2">
    <source>
        <dbReference type="ARBA" id="ARBA00013017"/>
    </source>
</evidence>
<dbReference type="GO" id="GO:0005737">
    <property type="term" value="C:cytoplasm"/>
    <property type="evidence" value="ECO:0007669"/>
    <property type="project" value="TreeGrafter"/>
</dbReference>
<comment type="similarity">
    <text evidence="9">Belongs to the peroxiredoxin family. BCP/PrxQ subfamily.</text>
</comment>
<dbReference type="PANTHER" id="PTHR42801:SF7">
    <property type="entry name" value="SLL1159 PROTEIN"/>
    <property type="match status" value="1"/>
</dbReference>
<evidence type="ECO:0000313" key="13">
    <source>
        <dbReference type="EMBL" id="QDL52952.1"/>
    </source>
</evidence>
<evidence type="ECO:0000256" key="4">
    <source>
        <dbReference type="ARBA" id="ARBA00022862"/>
    </source>
</evidence>
<evidence type="ECO:0000256" key="6">
    <source>
        <dbReference type="ARBA" id="ARBA00023157"/>
    </source>
</evidence>
<evidence type="ECO:0000256" key="10">
    <source>
        <dbReference type="ARBA" id="ARBA00042639"/>
    </source>
</evidence>
<keyword evidence="3" id="KW-0575">Peroxidase</keyword>
<evidence type="ECO:0000256" key="11">
    <source>
        <dbReference type="ARBA" id="ARBA00049091"/>
    </source>
</evidence>
<dbReference type="Pfam" id="PF00578">
    <property type="entry name" value="AhpC-TSA"/>
    <property type="match status" value="1"/>
</dbReference>
<gene>
    <name evidence="13" type="ORF">EXZ61_01505</name>
</gene>
<evidence type="ECO:0000256" key="3">
    <source>
        <dbReference type="ARBA" id="ARBA00022559"/>
    </source>
</evidence>
<protein>
    <recommendedName>
        <fullName evidence="2">thioredoxin-dependent peroxiredoxin</fullName>
        <ecNumber evidence="2">1.11.1.24</ecNumber>
    </recommendedName>
    <alternativeName>
        <fullName evidence="8">Thioredoxin peroxidase</fullName>
    </alternativeName>
    <alternativeName>
        <fullName evidence="10">Thioredoxin-dependent peroxiredoxin Bcp</fullName>
    </alternativeName>
</protein>
<keyword evidence="7" id="KW-0676">Redox-active center</keyword>
<sequence>MTLLKTQLSDYQAGFKQRAAPERVAMMESATAQLQASGIEHTALGMAESLPSVELLSATGSPVQLKALHAGKRTVVVFYRGGWCPYCNLTLREWQRLLPELAAVHTQLIAISPQLPDASLSTKEKNALAYPVLSDSSLAAAHAFGIAFTLPPDLAQMYASVGNDLPSLNGNGQWVLPVPATFVFDTEGEVIYRHVEADYRQRAEPVDILQLLRSLA</sequence>
<dbReference type="GO" id="GO:0008379">
    <property type="term" value="F:thioredoxin peroxidase activity"/>
    <property type="evidence" value="ECO:0007669"/>
    <property type="project" value="TreeGrafter"/>
</dbReference>
<dbReference type="CDD" id="cd02970">
    <property type="entry name" value="PRX_like2"/>
    <property type="match status" value="1"/>
</dbReference>
<evidence type="ECO:0000256" key="7">
    <source>
        <dbReference type="ARBA" id="ARBA00023284"/>
    </source>
</evidence>
<name>A0A515EJW3_9BURK</name>
<feature type="domain" description="Thioredoxin" evidence="12">
    <location>
        <begin position="44"/>
        <end position="216"/>
    </location>
</feature>
<evidence type="ECO:0000256" key="9">
    <source>
        <dbReference type="ARBA" id="ARBA00038489"/>
    </source>
</evidence>
<dbReference type="GO" id="GO:0034599">
    <property type="term" value="P:cellular response to oxidative stress"/>
    <property type="evidence" value="ECO:0007669"/>
    <property type="project" value="TreeGrafter"/>
</dbReference>
<dbReference type="RefSeq" id="WP_142808405.1">
    <property type="nucleotide sequence ID" value="NZ_CP036282.1"/>
</dbReference>
<comment type="catalytic activity">
    <reaction evidence="11">
        <text>a hydroperoxide + [thioredoxin]-dithiol = an alcohol + [thioredoxin]-disulfide + H2O</text>
        <dbReference type="Rhea" id="RHEA:62620"/>
        <dbReference type="Rhea" id="RHEA-COMP:10698"/>
        <dbReference type="Rhea" id="RHEA-COMP:10700"/>
        <dbReference type="ChEBI" id="CHEBI:15377"/>
        <dbReference type="ChEBI" id="CHEBI:29950"/>
        <dbReference type="ChEBI" id="CHEBI:30879"/>
        <dbReference type="ChEBI" id="CHEBI:35924"/>
        <dbReference type="ChEBI" id="CHEBI:50058"/>
        <dbReference type="EC" id="1.11.1.24"/>
    </reaction>
</comment>
<organism evidence="13 14">
    <name type="scientific">Rhodoferax aquaticus</name>
    <dbReference type="NCBI Taxonomy" id="2527691"/>
    <lineage>
        <taxon>Bacteria</taxon>
        <taxon>Pseudomonadati</taxon>
        <taxon>Pseudomonadota</taxon>
        <taxon>Betaproteobacteria</taxon>
        <taxon>Burkholderiales</taxon>
        <taxon>Comamonadaceae</taxon>
        <taxon>Rhodoferax</taxon>
    </lineage>
</organism>
<evidence type="ECO:0000256" key="5">
    <source>
        <dbReference type="ARBA" id="ARBA00023002"/>
    </source>
</evidence>
<keyword evidence="5" id="KW-0560">Oxidoreductase</keyword>
<dbReference type="InterPro" id="IPR050924">
    <property type="entry name" value="Peroxiredoxin_BCP/PrxQ"/>
</dbReference>
<dbReference type="AlphaFoldDB" id="A0A515EJW3"/>
<evidence type="ECO:0000259" key="12">
    <source>
        <dbReference type="PROSITE" id="PS51352"/>
    </source>
</evidence>
<dbReference type="InterPro" id="IPR013766">
    <property type="entry name" value="Thioredoxin_domain"/>
</dbReference>
<keyword evidence="14" id="KW-1185">Reference proteome</keyword>
<dbReference type="EC" id="1.11.1.24" evidence="2"/>
<evidence type="ECO:0000256" key="1">
    <source>
        <dbReference type="ARBA" id="ARBA00003330"/>
    </source>
</evidence>
<dbReference type="GO" id="GO:0045454">
    <property type="term" value="P:cell redox homeostasis"/>
    <property type="evidence" value="ECO:0007669"/>
    <property type="project" value="TreeGrafter"/>
</dbReference>
<dbReference type="PROSITE" id="PS51352">
    <property type="entry name" value="THIOREDOXIN_2"/>
    <property type="match status" value="1"/>
</dbReference>
<accession>A0A515EJW3</accession>
<comment type="function">
    <text evidence="1">Thiol-specific peroxidase that catalyzes the reduction of hydrogen peroxide and organic hydroperoxides to water and alcohols, respectively. Plays a role in cell protection against oxidative stress by detoxifying peroxides and as sensor of hydrogen peroxide-mediated signaling events.</text>
</comment>
<dbReference type="KEGG" id="rhg:EXZ61_01505"/>
<evidence type="ECO:0000313" key="14">
    <source>
        <dbReference type="Proteomes" id="UP000317365"/>
    </source>
</evidence>
<dbReference type="InterPro" id="IPR000866">
    <property type="entry name" value="AhpC/TSA"/>
</dbReference>
<reference evidence="14" key="2">
    <citation type="journal article" date="2020" name="Int. J. Syst. Evol. Microbiol.">
        <title>Genomic insights into a novel species Rhodoferax aquaticus sp. nov., isolated from freshwater.</title>
        <authorList>
            <person name="Li T."/>
            <person name="Zhuo Y."/>
            <person name="Jin C.Z."/>
            <person name="Wu X."/>
            <person name="Ko S.R."/>
            <person name="Jin F.J."/>
            <person name="Ahn C.Y."/>
            <person name="Oh H.M."/>
            <person name="Lee H.G."/>
            <person name="Jin L."/>
        </authorList>
    </citation>
    <scope>NUCLEOTIDE SEQUENCE [LARGE SCALE GENOMIC DNA]</scope>
    <source>
        <strain evidence="14">Gr-4</strain>
    </source>
</reference>
<dbReference type="Gene3D" id="3.40.30.10">
    <property type="entry name" value="Glutaredoxin"/>
    <property type="match status" value="1"/>
</dbReference>